<name>A0A195DK26_9HYME</name>
<keyword evidence="2" id="KW-1185">Reference proteome</keyword>
<dbReference type="EMBL" id="KQ980800">
    <property type="protein sequence ID" value="KYN12839.1"/>
    <property type="molecule type" value="Genomic_DNA"/>
</dbReference>
<proteinExistence type="predicted"/>
<sequence>MEENCVAIVYDTTMSDLSSSILVYIRDSRHHHAPSTFGSKCAIHAIKESSRSIEPPTFLERAHELNSRVVSLTPLPPPPPFLRECFLLSKLTLYDTFSVELGPEITLKSGSFVIEDYNAEAARGLHGPQLDEGCEENGRNEERKIMSTGICAICIKLPCSLEESLRGTVRLFGMLSTKDLGTMLDPTIASGSLASS</sequence>
<gene>
    <name evidence="1" type="ORF">ALC57_14904</name>
</gene>
<evidence type="ECO:0000313" key="2">
    <source>
        <dbReference type="Proteomes" id="UP000078492"/>
    </source>
</evidence>
<organism evidence="1 2">
    <name type="scientific">Trachymyrmex cornetzi</name>
    <dbReference type="NCBI Taxonomy" id="471704"/>
    <lineage>
        <taxon>Eukaryota</taxon>
        <taxon>Metazoa</taxon>
        <taxon>Ecdysozoa</taxon>
        <taxon>Arthropoda</taxon>
        <taxon>Hexapoda</taxon>
        <taxon>Insecta</taxon>
        <taxon>Pterygota</taxon>
        <taxon>Neoptera</taxon>
        <taxon>Endopterygota</taxon>
        <taxon>Hymenoptera</taxon>
        <taxon>Apocrita</taxon>
        <taxon>Aculeata</taxon>
        <taxon>Formicoidea</taxon>
        <taxon>Formicidae</taxon>
        <taxon>Myrmicinae</taxon>
        <taxon>Trachymyrmex</taxon>
    </lineage>
</organism>
<dbReference type="AlphaFoldDB" id="A0A195DK26"/>
<dbReference type="Proteomes" id="UP000078492">
    <property type="component" value="Unassembled WGS sequence"/>
</dbReference>
<evidence type="ECO:0000313" key="1">
    <source>
        <dbReference type="EMBL" id="KYN12839.1"/>
    </source>
</evidence>
<protein>
    <submittedName>
        <fullName evidence="1">Uncharacterized protein</fullName>
    </submittedName>
</protein>
<reference evidence="1 2" key="1">
    <citation type="submission" date="2015-09" db="EMBL/GenBank/DDBJ databases">
        <title>Trachymyrmex cornetzi WGS genome.</title>
        <authorList>
            <person name="Nygaard S."/>
            <person name="Hu H."/>
            <person name="Boomsma J."/>
            <person name="Zhang G."/>
        </authorList>
    </citation>
    <scope>NUCLEOTIDE SEQUENCE [LARGE SCALE GENOMIC DNA]</scope>
    <source>
        <strain evidence="1">Tcor2-1</strain>
        <tissue evidence="1">Whole body</tissue>
    </source>
</reference>
<accession>A0A195DK26</accession>